<dbReference type="EMBL" id="NBTX02000004">
    <property type="protein sequence ID" value="PNL62279.1"/>
    <property type="molecule type" value="Genomic_DNA"/>
</dbReference>
<reference evidence="4" key="1">
    <citation type="submission" date="2017-12" db="EMBL/GenBank/DDBJ databases">
        <title>FDA dAtabase for Regulatory Grade micrObial Sequences (FDA-ARGOS): Supporting development and validation of Infectious Disease Dx tests.</title>
        <authorList>
            <person name="Kerrigan L."/>
            <person name="Tallon L.J."/>
            <person name="Sadzewicz L."/>
            <person name="Sengamalay N."/>
            <person name="Ott S."/>
            <person name="Godinez A."/>
            <person name="Nagaraj S."/>
            <person name="Vavikolanu K."/>
            <person name="Vyas G."/>
            <person name="Nadendla S."/>
            <person name="Aluvathingal J."/>
            <person name="Sichtig H."/>
        </authorList>
    </citation>
    <scope>NUCLEOTIDE SEQUENCE [LARGE SCALE GENOMIC DNA]</scope>
    <source>
        <strain evidence="4">FDAARGOS_200</strain>
    </source>
</reference>
<evidence type="ECO:0000256" key="1">
    <source>
        <dbReference type="ARBA" id="ARBA00023172"/>
    </source>
</evidence>
<sequence>MTHYGDILMTKSKLKNAQYSINECIKKIQNYSHASRADMKHMLNRCVKDLHELGYMVTHIKGLKPKHIHILVEHWKKQNKNPATIKNYMAKLRKVASALNKPELVKSDNDSYQISKRNYIQQYNKAIINVDFSKCPDPMIRLSLDAQFLFGLRREESMKIVLSDAWQGNKLVIKPSWTKGGIGRDIKLTNEQQRQWLINAIKQVPLGQSLIPKDKTYKNHLAQYHEVIEKMGLSKCHGLRHAYAQRRYHKITKSYDKTGRGLICPIQGGKAYKELNSLEKYWDKTARELISQELGHSRLSITKIYCGK</sequence>
<dbReference type="Proteomes" id="UP000192511">
    <property type="component" value="Unassembled WGS sequence"/>
</dbReference>
<dbReference type="InterPro" id="IPR013762">
    <property type="entry name" value="Integrase-like_cat_sf"/>
</dbReference>
<dbReference type="Pfam" id="PF12834">
    <property type="entry name" value="Phage_int_SAM_2"/>
    <property type="match status" value="1"/>
</dbReference>
<evidence type="ECO:0000259" key="3">
    <source>
        <dbReference type="Pfam" id="PF12835"/>
    </source>
</evidence>
<name>A0AAX0WV83_9GAMM</name>
<feature type="domain" description="Integrase catalytic" evidence="3">
    <location>
        <begin position="135"/>
        <end position="245"/>
    </location>
</feature>
<feature type="domain" description="Putative integrase N-terminal" evidence="2">
    <location>
        <begin position="30"/>
        <end position="97"/>
    </location>
</feature>
<dbReference type="AlphaFoldDB" id="A0AAX0WV83"/>
<dbReference type="Pfam" id="PF12835">
    <property type="entry name" value="Integrase_1"/>
    <property type="match status" value="1"/>
</dbReference>
<dbReference type="InterPro" id="IPR024457">
    <property type="entry name" value="Putative_integrase_N"/>
</dbReference>
<organism evidence="4 5">
    <name type="scientific">Legionella anisa</name>
    <dbReference type="NCBI Taxonomy" id="28082"/>
    <lineage>
        <taxon>Bacteria</taxon>
        <taxon>Pseudomonadati</taxon>
        <taxon>Pseudomonadota</taxon>
        <taxon>Gammaproteobacteria</taxon>
        <taxon>Legionellales</taxon>
        <taxon>Legionellaceae</taxon>
        <taxon>Legionella</taxon>
    </lineage>
</organism>
<dbReference type="GO" id="GO:0006310">
    <property type="term" value="P:DNA recombination"/>
    <property type="evidence" value="ECO:0007669"/>
    <property type="project" value="UniProtKB-KW"/>
</dbReference>
<evidence type="ECO:0000313" key="5">
    <source>
        <dbReference type="Proteomes" id="UP000192511"/>
    </source>
</evidence>
<accession>A0AAX0WV83</accession>
<dbReference type="InterPro" id="IPR011010">
    <property type="entry name" value="DNA_brk_join_enz"/>
</dbReference>
<evidence type="ECO:0000313" key="4">
    <source>
        <dbReference type="EMBL" id="PNL62279.1"/>
    </source>
</evidence>
<dbReference type="GO" id="GO:0015074">
    <property type="term" value="P:DNA integration"/>
    <property type="evidence" value="ECO:0007669"/>
    <property type="project" value="InterPro"/>
</dbReference>
<evidence type="ECO:0000259" key="2">
    <source>
        <dbReference type="Pfam" id="PF12834"/>
    </source>
</evidence>
<gene>
    <name evidence="4" type="ORF">A6J39_014245</name>
</gene>
<dbReference type="Gene3D" id="1.10.443.10">
    <property type="entry name" value="Intergrase catalytic core"/>
    <property type="match status" value="1"/>
</dbReference>
<dbReference type="GO" id="GO:0003677">
    <property type="term" value="F:DNA binding"/>
    <property type="evidence" value="ECO:0007669"/>
    <property type="project" value="InterPro"/>
</dbReference>
<dbReference type="InterPro" id="IPR024456">
    <property type="entry name" value="Integrase_catalytic_putative"/>
</dbReference>
<comment type="caution">
    <text evidence="4">The sequence shown here is derived from an EMBL/GenBank/DDBJ whole genome shotgun (WGS) entry which is preliminary data.</text>
</comment>
<proteinExistence type="predicted"/>
<keyword evidence="5" id="KW-1185">Reference proteome</keyword>
<dbReference type="SUPFAM" id="SSF56349">
    <property type="entry name" value="DNA breaking-rejoining enzymes"/>
    <property type="match status" value="1"/>
</dbReference>
<protein>
    <submittedName>
        <fullName evidence="4">Integrase</fullName>
    </submittedName>
</protein>
<keyword evidence="1" id="KW-0233">DNA recombination</keyword>